<protein>
    <submittedName>
        <fullName evidence="8">Maturation protein</fullName>
    </submittedName>
</protein>
<dbReference type="GO" id="GO:0039666">
    <property type="term" value="P:virion attachment to host cell pilus"/>
    <property type="evidence" value="ECO:0007669"/>
    <property type="project" value="UniProtKB-KW"/>
</dbReference>
<evidence type="ECO:0000256" key="4">
    <source>
        <dbReference type="ARBA" id="ARBA00022844"/>
    </source>
</evidence>
<dbReference type="KEGG" id="vg:80398586"/>
<keyword evidence="5" id="KW-1175">Viral attachment to host cell pilus</keyword>
<dbReference type="EMBL" id="BK014180">
    <property type="protein sequence ID" value="DAD52696.1"/>
    <property type="molecule type" value="Genomic_RNA"/>
</dbReference>
<dbReference type="GeneID" id="80398586"/>
<comment type="subcellular location">
    <subcellularLocation>
        <location evidence="1">Virion</location>
    </subcellularLocation>
</comment>
<gene>
    <name evidence="8" type="primary">SRR7976301_3_1</name>
</gene>
<dbReference type="Proteomes" id="UP000676071">
    <property type="component" value="Segment"/>
</dbReference>
<organism evidence="8 9">
    <name type="scientific">ssRNA phage SRR7976301_3</name>
    <dbReference type="NCBI Taxonomy" id="2786664"/>
    <lineage>
        <taxon>Viruses</taxon>
        <taxon>Riboviria</taxon>
        <taxon>Orthornavirae</taxon>
        <taxon>Lenarviricota</taxon>
        <taxon>Leviviricetes</taxon>
        <taxon>Norzivirales</taxon>
        <taxon>Fiersviridae</taxon>
        <taxon>Mihkrovirus</taxon>
        <taxon>Mihkrovirus pelocola</taxon>
    </lineage>
</organism>
<keyword evidence="2" id="KW-0945">Host-virus interaction</keyword>
<keyword evidence="9" id="KW-1185">Reference proteome</keyword>
<keyword evidence="6" id="KW-1160">Virus entry into host cell</keyword>
<evidence type="ECO:0000256" key="6">
    <source>
        <dbReference type="ARBA" id="ARBA00023296"/>
    </source>
</evidence>
<comment type="similarity">
    <text evidence="7">Belongs to the Leviviricetes maturation protein family.</text>
</comment>
<evidence type="ECO:0000256" key="5">
    <source>
        <dbReference type="ARBA" id="ARBA00023104"/>
    </source>
</evidence>
<dbReference type="InterPro" id="IPR005563">
    <property type="entry name" value="A_protein"/>
</dbReference>
<keyword evidence="4" id="KW-0946">Virion</keyword>
<name>A0A8S5L4S6_9VIRU</name>
<accession>A0A8S5L4S6</accession>
<sequence>MSFPAFTNKKGTQEKWAPFKQEWRGTNGEYFSNTETVRLGLSKKPETVFPPWNKTGGVVCFKQPSSYYRCVANRSNPMFEELVYWDNSQTSLRATVTGGMQNRHGNSPALYYMPGCMENPASDDPVMDFNTYNRLLVQCYLELQETKLSLGNSMAEAVSTVDMIADTAAKLAAALRSVKHGNWRLALKHLGLSGHREALKIPSSYYLQWLYGWKPLMSDIRAGVDLLKSQIPPLPLAHVRKSATTNPAWDFQVGGIDGTNTVKGKGVNRTKVELWVSMDPTSWNHTAHTLGLDNPLGILWEVTPWSFVVDWLIPVGDYLEALSAMAGLNLAGGYVGYMGQGSSTVKYASSNKKAKGSYPVTQIDRFGYRRVAFSTLPRPLPYVKSPFSTSHTTTALALLNQLFKGR</sequence>
<evidence type="ECO:0000256" key="2">
    <source>
        <dbReference type="ARBA" id="ARBA00022581"/>
    </source>
</evidence>
<reference evidence="8" key="1">
    <citation type="submission" date="2020-09" db="EMBL/GenBank/DDBJ databases">
        <title>Leviviricetes taxonomy.</title>
        <authorList>
            <person name="Stockdale S.R."/>
            <person name="Callanan J."/>
            <person name="Adriaenssens E.M."/>
            <person name="Kuhn J.H."/>
            <person name="Rumnieks J."/>
            <person name="Shkoporov A."/>
            <person name="Draper L.A."/>
            <person name="Ross P."/>
            <person name="Hill C."/>
        </authorList>
    </citation>
    <scope>NUCLEOTIDE SEQUENCE</scope>
</reference>
<proteinExistence type="inferred from homology"/>
<evidence type="ECO:0000256" key="3">
    <source>
        <dbReference type="ARBA" id="ARBA00022804"/>
    </source>
</evidence>
<evidence type="ECO:0000256" key="1">
    <source>
        <dbReference type="ARBA" id="ARBA00004328"/>
    </source>
</evidence>
<evidence type="ECO:0000313" key="9">
    <source>
        <dbReference type="Proteomes" id="UP000676071"/>
    </source>
</evidence>
<keyword evidence="3" id="KW-1161">Viral attachment to host cell</keyword>
<dbReference type="Pfam" id="PF03863">
    <property type="entry name" value="Phage_mat-A"/>
    <property type="match status" value="1"/>
</dbReference>
<dbReference type="RefSeq" id="YP_010769537.1">
    <property type="nucleotide sequence ID" value="NC_074005.1"/>
</dbReference>
<evidence type="ECO:0000256" key="7">
    <source>
        <dbReference type="ARBA" id="ARBA00035110"/>
    </source>
</evidence>
<evidence type="ECO:0000313" key="8">
    <source>
        <dbReference type="EMBL" id="DAD52696.1"/>
    </source>
</evidence>
<dbReference type="GO" id="GO:0044423">
    <property type="term" value="C:virion component"/>
    <property type="evidence" value="ECO:0007669"/>
    <property type="project" value="UniProtKB-KW"/>
</dbReference>